<dbReference type="AlphaFoldDB" id="A0A6A4HQH5"/>
<gene>
    <name evidence="2" type="ORF">BT96DRAFT_939521</name>
</gene>
<organism evidence="2 3">
    <name type="scientific">Gymnopus androsaceus JB14</name>
    <dbReference type="NCBI Taxonomy" id="1447944"/>
    <lineage>
        <taxon>Eukaryota</taxon>
        <taxon>Fungi</taxon>
        <taxon>Dikarya</taxon>
        <taxon>Basidiomycota</taxon>
        <taxon>Agaricomycotina</taxon>
        <taxon>Agaricomycetes</taxon>
        <taxon>Agaricomycetidae</taxon>
        <taxon>Agaricales</taxon>
        <taxon>Marasmiineae</taxon>
        <taxon>Omphalotaceae</taxon>
        <taxon>Gymnopus</taxon>
    </lineage>
</organism>
<feature type="compositionally biased region" description="Low complexity" evidence="1">
    <location>
        <begin position="125"/>
        <end position="138"/>
    </location>
</feature>
<feature type="compositionally biased region" description="Polar residues" evidence="1">
    <location>
        <begin position="103"/>
        <end position="124"/>
    </location>
</feature>
<evidence type="ECO:0000313" key="2">
    <source>
        <dbReference type="EMBL" id="KAE9399274.1"/>
    </source>
</evidence>
<proteinExistence type="predicted"/>
<feature type="compositionally biased region" description="Polar residues" evidence="1">
    <location>
        <begin position="79"/>
        <end position="92"/>
    </location>
</feature>
<keyword evidence="3" id="KW-1185">Reference proteome</keyword>
<dbReference type="EMBL" id="ML769471">
    <property type="protein sequence ID" value="KAE9399274.1"/>
    <property type="molecule type" value="Genomic_DNA"/>
</dbReference>
<feature type="region of interest" description="Disordered" evidence="1">
    <location>
        <begin position="78"/>
        <end position="145"/>
    </location>
</feature>
<accession>A0A6A4HQH5</accession>
<evidence type="ECO:0000313" key="3">
    <source>
        <dbReference type="Proteomes" id="UP000799118"/>
    </source>
</evidence>
<name>A0A6A4HQH5_9AGAR</name>
<dbReference type="Proteomes" id="UP000799118">
    <property type="component" value="Unassembled WGS sequence"/>
</dbReference>
<protein>
    <submittedName>
        <fullName evidence="2">Uncharacterized protein</fullName>
    </submittedName>
</protein>
<evidence type="ECO:0000256" key="1">
    <source>
        <dbReference type="SAM" id="MobiDB-lite"/>
    </source>
</evidence>
<sequence length="145" mass="16033">MTIALEWGMKCKVRALIRVVSAHAVCIQEVDRVISKETRRRLKWNLYYPLPGPSLESIKSIAFDVDIVARGIDLPDASYVQNGSSDSETNSEFDYPPPRPNQRRNVTFTLSQSRARNSESSPGHTTISGGTQSSVGGSQKVITDH</sequence>
<reference evidence="2" key="1">
    <citation type="journal article" date="2019" name="Environ. Microbiol.">
        <title>Fungal ecological strategies reflected in gene transcription - a case study of two litter decomposers.</title>
        <authorList>
            <person name="Barbi F."/>
            <person name="Kohler A."/>
            <person name="Barry K."/>
            <person name="Baskaran P."/>
            <person name="Daum C."/>
            <person name="Fauchery L."/>
            <person name="Ihrmark K."/>
            <person name="Kuo A."/>
            <person name="LaButti K."/>
            <person name="Lipzen A."/>
            <person name="Morin E."/>
            <person name="Grigoriev I.V."/>
            <person name="Henrissat B."/>
            <person name="Lindahl B."/>
            <person name="Martin F."/>
        </authorList>
    </citation>
    <scope>NUCLEOTIDE SEQUENCE</scope>
    <source>
        <strain evidence="2">JB14</strain>
    </source>
</reference>